<sequence length="366" mass="42039">MPDRWLTAPPMCNVLTSASMDDSVEIETDLLVLDYLVHHAILACLQSRNTPEVHTPSALGPALSLASQAIGVFKSRHPRYKLHDEIQFRLALLQFVTLFTQRYTRNPSTPTRKEVQRLREKHAAKLIEWRKLADLPLNPRGKASEPLESHQLVNNRVQALRDLGCPQDLFYGTKSCLSYLDLLPLFLQTNFLRWQMMGAEENQITETWIDLVGEYLIQACLEQAFVFGTDSFEKVVDMAFSLGCPTRRLADSCPSQMFWDAHNMHENQKWRDAKQHYRQMLNSQIDSPYLLPYLNRIAKDHSHSSFEAEILNYLHSMATSIGSPVLTQLEERHLLYLGMTQDETQDFMANSGHPVSSFFRDPVGFK</sequence>
<organism evidence="1 2">
    <name type="scientific">Piedraia hortae CBS 480.64</name>
    <dbReference type="NCBI Taxonomy" id="1314780"/>
    <lineage>
        <taxon>Eukaryota</taxon>
        <taxon>Fungi</taxon>
        <taxon>Dikarya</taxon>
        <taxon>Ascomycota</taxon>
        <taxon>Pezizomycotina</taxon>
        <taxon>Dothideomycetes</taxon>
        <taxon>Dothideomycetidae</taxon>
        <taxon>Capnodiales</taxon>
        <taxon>Piedraiaceae</taxon>
        <taxon>Piedraia</taxon>
    </lineage>
</organism>
<dbReference type="EMBL" id="MU006056">
    <property type="protein sequence ID" value="KAF2857243.1"/>
    <property type="molecule type" value="Genomic_DNA"/>
</dbReference>
<dbReference type="OrthoDB" id="4149149at2759"/>
<gene>
    <name evidence="1" type="ORF">K470DRAFT_273456</name>
</gene>
<evidence type="ECO:0000313" key="2">
    <source>
        <dbReference type="Proteomes" id="UP000799421"/>
    </source>
</evidence>
<proteinExistence type="predicted"/>
<reference evidence="1" key="1">
    <citation type="journal article" date="2020" name="Stud. Mycol.">
        <title>101 Dothideomycetes genomes: a test case for predicting lifestyles and emergence of pathogens.</title>
        <authorList>
            <person name="Haridas S."/>
            <person name="Albert R."/>
            <person name="Binder M."/>
            <person name="Bloem J."/>
            <person name="Labutti K."/>
            <person name="Salamov A."/>
            <person name="Andreopoulos B."/>
            <person name="Baker S."/>
            <person name="Barry K."/>
            <person name="Bills G."/>
            <person name="Bluhm B."/>
            <person name="Cannon C."/>
            <person name="Castanera R."/>
            <person name="Culley D."/>
            <person name="Daum C."/>
            <person name="Ezra D."/>
            <person name="Gonzalez J."/>
            <person name="Henrissat B."/>
            <person name="Kuo A."/>
            <person name="Liang C."/>
            <person name="Lipzen A."/>
            <person name="Lutzoni F."/>
            <person name="Magnuson J."/>
            <person name="Mondo S."/>
            <person name="Nolan M."/>
            <person name="Ohm R."/>
            <person name="Pangilinan J."/>
            <person name="Park H.-J."/>
            <person name="Ramirez L."/>
            <person name="Alfaro M."/>
            <person name="Sun H."/>
            <person name="Tritt A."/>
            <person name="Yoshinaga Y."/>
            <person name="Zwiers L.-H."/>
            <person name="Turgeon B."/>
            <person name="Goodwin S."/>
            <person name="Spatafora J."/>
            <person name="Crous P."/>
            <person name="Grigoriev I."/>
        </authorList>
    </citation>
    <scope>NUCLEOTIDE SEQUENCE</scope>
    <source>
        <strain evidence="1">CBS 480.64</strain>
    </source>
</reference>
<protein>
    <submittedName>
        <fullName evidence="1">Uncharacterized protein</fullName>
    </submittedName>
</protein>
<name>A0A6A7BPJ0_9PEZI</name>
<accession>A0A6A7BPJ0</accession>
<keyword evidence="2" id="KW-1185">Reference proteome</keyword>
<evidence type="ECO:0000313" key="1">
    <source>
        <dbReference type="EMBL" id="KAF2857243.1"/>
    </source>
</evidence>
<dbReference type="Proteomes" id="UP000799421">
    <property type="component" value="Unassembled WGS sequence"/>
</dbReference>
<dbReference type="AlphaFoldDB" id="A0A6A7BPJ0"/>